<dbReference type="EMBL" id="CM034403">
    <property type="protein sequence ID" value="KAJ0174745.1"/>
    <property type="molecule type" value="Genomic_DNA"/>
</dbReference>
<proteinExistence type="predicted"/>
<comment type="caution">
    <text evidence="1">The sequence shown here is derived from an EMBL/GenBank/DDBJ whole genome shotgun (WGS) entry which is preliminary data.</text>
</comment>
<reference evidence="1 2" key="1">
    <citation type="journal article" date="2021" name="Front. Genet.">
        <title>Chromosome-Level Genome Assembly Reveals Significant Gene Expansion in the Toll and IMD Signaling Pathways of Dendrolimus kikuchii.</title>
        <authorList>
            <person name="Zhou J."/>
            <person name="Wu P."/>
            <person name="Xiong Z."/>
            <person name="Liu N."/>
            <person name="Zhao N."/>
            <person name="Ji M."/>
            <person name="Qiu Y."/>
            <person name="Yang B."/>
        </authorList>
    </citation>
    <scope>NUCLEOTIDE SEQUENCE [LARGE SCALE GENOMIC DNA]</scope>
    <source>
        <strain evidence="1">Ann1</strain>
    </source>
</reference>
<organism evidence="1 2">
    <name type="scientific">Dendrolimus kikuchii</name>
    <dbReference type="NCBI Taxonomy" id="765133"/>
    <lineage>
        <taxon>Eukaryota</taxon>
        <taxon>Metazoa</taxon>
        <taxon>Ecdysozoa</taxon>
        <taxon>Arthropoda</taxon>
        <taxon>Hexapoda</taxon>
        <taxon>Insecta</taxon>
        <taxon>Pterygota</taxon>
        <taxon>Neoptera</taxon>
        <taxon>Endopterygota</taxon>
        <taxon>Lepidoptera</taxon>
        <taxon>Glossata</taxon>
        <taxon>Ditrysia</taxon>
        <taxon>Bombycoidea</taxon>
        <taxon>Lasiocampidae</taxon>
        <taxon>Dendrolimus</taxon>
    </lineage>
</organism>
<gene>
    <name evidence="1" type="ORF">K1T71_009853</name>
</gene>
<name>A0ACC1CT93_9NEOP</name>
<accession>A0ACC1CT93</accession>
<evidence type="ECO:0000313" key="2">
    <source>
        <dbReference type="Proteomes" id="UP000824533"/>
    </source>
</evidence>
<keyword evidence="2" id="KW-1185">Reference proteome</keyword>
<dbReference type="Proteomes" id="UP000824533">
    <property type="component" value="Linkage Group LG17"/>
</dbReference>
<protein>
    <submittedName>
        <fullName evidence="1">Uncharacterized protein</fullName>
    </submittedName>
</protein>
<evidence type="ECO:0000313" key="1">
    <source>
        <dbReference type="EMBL" id="KAJ0174745.1"/>
    </source>
</evidence>
<sequence length="244" mass="27070">MADAAARREARRRRILENSHNRLQLISGKSGDDSPSDSPVRSLNLDQERDVSLFHDSSSHKSTCLNNGAIVNEPETYGSLLADNDIVAAGDGDLSSDLASFINPATFTTTTNLPNTLPFGSPTPEPTQTTSLFEKIITYKYDIVLLSLLIQLLDWLSLITTEDIYFFIPVIIYTVTKFIWFPEKSNSGLASALLLLNSPSSARLHKMFQVAQYASVIGRDICVFLFTTICIQSLSFVLKEWLIT</sequence>